<dbReference type="AlphaFoldDB" id="A0A0C9VWJ5"/>
<evidence type="ECO:0008006" key="3">
    <source>
        <dbReference type="Google" id="ProtNLM"/>
    </source>
</evidence>
<proteinExistence type="predicted"/>
<feature type="non-terminal residue" evidence="1">
    <location>
        <position position="1"/>
    </location>
</feature>
<evidence type="ECO:0000313" key="2">
    <source>
        <dbReference type="Proteomes" id="UP000054279"/>
    </source>
</evidence>
<gene>
    <name evidence="1" type="ORF">M422DRAFT_104824</name>
</gene>
<dbReference type="Proteomes" id="UP000054279">
    <property type="component" value="Unassembled WGS sequence"/>
</dbReference>
<protein>
    <recommendedName>
        <fullName evidence="3">CxC2-like cysteine cluster KDZ transposase-associated domain-containing protein</fullName>
    </recommendedName>
</protein>
<dbReference type="EMBL" id="KN837128">
    <property type="protein sequence ID" value="KIJ42716.1"/>
    <property type="molecule type" value="Genomic_DNA"/>
</dbReference>
<dbReference type="HOGENOM" id="CLU_004552_7_1_1"/>
<dbReference type="OrthoDB" id="3200967at2759"/>
<name>A0A0C9VWJ5_SPHS4</name>
<reference evidence="1 2" key="1">
    <citation type="submission" date="2014-06" db="EMBL/GenBank/DDBJ databases">
        <title>Evolutionary Origins and Diversification of the Mycorrhizal Mutualists.</title>
        <authorList>
            <consortium name="DOE Joint Genome Institute"/>
            <consortium name="Mycorrhizal Genomics Consortium"/>
            <person name="Kohler A."/>
            <person name="Kuo A."/>
            <person name="Nagy L.G."/>
            <person name="Floudas D."/>
            <person name="Copeland A."/>
            <person name="Barry K.W."/>
            <person name="Cichocki N."/>
            <person name="Veneault-Fourrey C."/>
            <person name="LaButti K."/>
            <person name="Lindquist E.A."/>
            <person name="Lipzen A."/>
            <person name="Lundell T."/>
            <person name="Morin E."/>
            <person name="Murat C."/>
            <person name="Riley R."/>
            <person name="Ohm R."/>
            <person name="Sun H."/>
            <person name="Tunlid A."/>
            <person name="Henrissat B."/>
            <person name="Grigoriev I.V."/>
            <person name="Hibbett D.S."/>
            <person name="Martin F."/>
        </authorList>
    </citation>
    <scope>NUCLEOTIDE SEQUENCE [LARGE SCALE GENOMIC DNA]</scope>
    <source>
        <strain evidence="1 2">SS14</strain>
    </source>
</reference>
<sequence>CKCKLAYIQLMHLDLIGCAPLQPSVAFDLNLLDLISTTMFNIAPNITGWLASLEWF</sequence>
<organism evidence="1 2">
    <name type="scientific">Sphaerobolus stellatus (strain SS14)</name>
    <dbReference type="NCBI Taxonomy" id="990650"/>
    <lineage>
        <taxon>Eukaryota</taxon>
        <taxon>Fungi</taxon>
        <taxon>Dikarya</taxon>
        <taxon>Basidiomycota</taxon>
        <taxon>Agaricomycotina</taxon>
        <taxon>Agaricomycetes</taxon>
        <taxon>Phallomycetidae</taxon>
        <taxon>Geastrales</taxon>
        <taxon>Sphaerobolaceae</taxon>
        <taxon>Sphaerobolus</taxon>
    </lineage>
</organism>
<evidence type="ECO:0000313" key="1">
    <source>
        <dbReference type="EMBL" id="KIJ42716.1"/>
    </source>
</evidence>
<feature type="non-terminal residue" evidence="1">
    <location>
        <position position="56"/>
    </location>
</feature>
<accession>A0A0C9VWJ5</accession>
<keyword evidence="2" id="KW-1185">Reference proteome</keyword>